<reference evidence="3" key="1">
    <citation type="submission" date="2018-11" db="EMBL/GenBank/DDBJ databases">
        <title>Shewanella sp. M2.</title>
        <authorList>
            <person name="Hwang Y.J."/>
            <person name="Hwang C.Y."/>
        </authorList>
    </citation>
    <scope>NUCLEOTIDE SEQUENCE [LARGE SCALE GENOMIC DNA]</scope>
    <source>
        <strain evidence="3">LMG 19866</strain>
    </source>
</reference>
<dbReference type="OrthoDB" id="5704257at2"/>
<dbReference type="EMBL" id="CP034015">
    <property type="protein sequence ID" value="AZG72929.1"/>
    <property type="molecule type" value="Genomic_DNA"/>
</dbReference>
<dbReference type="RefSeq" id="WP_124730492.1">
    <property type="nucleotide sequence ID" value="NZ_CBCSKC010000075.1"/>
</dbReference>
<proteinExistence type="predicted"/>
<name>A0A3G8LTN2_9GAMM</name>
<feature type="chain" id="PRO_5018177933" evidence="1">
    <location>
        <begin position="20"/>
        <end position="87"/>
    </location>
</feature>
<dbReference type="Proteomes" id="UP000278035">
    <property type="component" value="Chromosome"/>
</dbReference>
<feature type="signal peptide" evidence="1">
    <location>
        <begin position="1"/>
        <end position="19"/>
    </location>
</feature>
<sequence length="87" mass="9301">MALKSICISLLTFMLFASAGVYANSHDRKPPKEAVEACANGTENDQVSFETPHGDIVEASCQIIDGELVALPANGADDMKQGPKKRH</sequence>
<keyword evidence="3" id="KW-1185">Reference proteome</keyword>
<evidence type="ECO:0000313" key="2">
    <source>
        <dbReference type="EMBL" id="AZG72929.1"/>
    </source>
</evidence>
<protein>
    <submittedName>
        <fullName evidence="2">Uncharacterized protein</fullName>
    </submittedName>
</protein>
<keyword evidence="1" id="KW-0732">Signal</keyword>
<dbReference type="AlphaFoldDB" id="A0A3G8LTN2"/>
<dbReference type="KEGG" id="slj:EGC82_09235"/>
<organism evidence="2 3">
    <name type="scientific">Shewanella livingstonensis</name>
    <dbReference type="NCBI Taxonomy" id="150120"/>
    <lineage>
        <taxon>Bacteria</taxon>
        <taxon>Pseudomonadati</taxon>
        <taxon>Pseudomonadota</taxon>
        <taxon>Gammaproteobacteria</taxon>
        <taxon>Alteromonadales</taxon>
        <taxon>Shewanellaceae</taxon>
        <taxon>Shewanella</taxon>
    </lineage>
</organism>
<accession>A0A3G8LTN2</accession>
<gene>
    <name evidence="2" type="ORF">EGC82_09235</name>
</gene>
<evidence type="ECO:0000256" key="1">
    <source>
        <dbReference type="SAM" id="SignalP"/>
    </source>
</evidence>
<evidence type="ECO:0000313" key="3">
    <source>
        <dbReference type="Proteomes" id="UP000278035"/>
    </source>
</evidence>